<comment type="caution">
    <text evidence="3">The sequence shown here is derived from an EMBL/GenBank/DDBJ whole genome shotgun (WGS) entry which is preliminary data.</text>
</comment>
<feature type="region of interest" description="Disordered" evidence="1">
    <location>
        <begin position="183"/>
        <end position="212"/>
    </location>
</feature>
<dbReference type="Proteomes" id="UP000248584">
    <property type="component" value="Unassembled WGS sequence"/>
</dbReference>
<sequence>MGTKRDIGSSIKEGLNSFEASPDDVVWSKLEESLNKKKKRRTPIWLWFLGLSILLIGGVIGASFSLVFDTPQVNEIVVDENGETHEDLNSNEIKTDESFHPVEFESIERPFMISLIEDDSITNDFNDKNIALKKDSTESSRDAYVVLEYRANDKFESIKGSNNESVVKKVNTESMTYTSQNISQIDKDKQLADREKSNEKKFNSTASTPAKATDASVVTVKSEKEVMSHNISQIELDKQLAFQDNNDQKMTNAAVPDLGQETDVVYDQKLDSKLSRRDSLLNVREERLEERKKRRLAYQAKISNRNKRSDSSLIEEKQVEWSASISGLAVTLQNLGDNSAIGPDLNENDYDQDYSIGFGAAVHSKVSKNLQLSVGINYYKFNRTTKNISSTNVFLPINDPLNINLEYVNFNGNINQLIDNDGQSFDIEQELEYVSIPFTARYLIVDGMVSPYFTGGFSYVHLMDNSFVYIGNDGNTIRPLGDSNIINDFNVTFNFGAGLKFKLVDNIQFVTEGIFNYQFFQYKDRDVRRSVLQFSAGLEYKF</sequence>
<organism evidence="3 4">
    <name type="scientific">Nonlabens dokdonensis</name>
    <dbReference type="NCBI Taxonomy" id="328515"/>
    <lineage>
        <taxon>Bacteria</taxon>
        <taxon>Pseudomonadati</taxon>
        <taxon>Bacteroidota</taxon>
        <taxon>Flavobacteriia</taxon>
        <taxon>Flavobacteriales</taxon>
        <taxon>Flavobacteriaceae</taxon>
        <taxon>Nonlabens</taxon>
    </lineage>
</organism>
<keyword evidence="4" id="KW-1185">Reference proteome</keyword>
<gene>
    <name evidence="3" type="ORF">LX97_02062</name>
</gene>
<dbReference type="InterPro" id="IPR011250">
    <property type="entry name" value="OMP/PagP_B-barrel"/>
</dbReference>
<proteinExistence type="predicted"/>
<dbReference type="RefSeq" id="WP_015363254.1">
    <property type="nucleotide sequence ID" value="NZ_QKZR01000003.1"/>
</dbReference>
<evidence type="ECO:0000256" key="1">
    <source>
        <dbReference type="SAM" id="MobiDB-lite"/>
    </source>
</evidence>
<dbReference type="SUPFAM" id="SSF56925">
    <property type="entry name" value="OMPA-like"/>
    <property type="match status" value="1"/>
</dbReference>
<accession>A0ABX5PXD9</accession>
<evidence type="ECO:0000313" key="4">
    <source>
        <dbReference type="Proteomes" id="UP000248584"/>
    </source>
</evidence>
<name>A0ABX5PXD9_9FLAO</name>
<dbReference type="EMBL" id="QKZR01000003">
    <property type="protein sequence ID" value="PZX39708.1"/>
    <property type="molecule type" value="Genomic_DNA"/>
</dbReference>
<reference evidence="3 4" key="1">
    <citation type="submission" date="2018-06" db="EMBL/GenBank/DDBJ databases">
        <title>Genomic Encyclopedia of Archaeal and Bacterial Type Strains, Phase II (KMG-II): from individual species to whole genera.</title>
        <authorList>
            <person name="Goeker M."/>
        </authorList>
    </citation>
    <scope>NUCLEOTIDE SEQUENCE [LARGE SCALE GENOMIC DNA]</scope>
    <source>
        <strain evidence="3 4">DSM 17205</strain>
    </source>
</reference>
<evidence type="ECO:0000256" key="2">
    <source>
        <dbReference type="SAM" id="Phobius"/>
    </source>
</evidence>
<keyword evidence="2" id="KW-0812">Transmembrane</keyword>
<keyword evidence="2" id="KW-1133">Transmembrane helix</keyword>
<evidence type="ECO:0000313" key="3">
    <source>
        <dbReference type="EMBL" id="PZX39708.1"/>
    </source>
</evidence>
<feature type="transmembrane region" description="Helical" evidence="2">
    <location>
        <begin position="44"/>
        <end position="68"/>
    </location>
</feature>
<keyword evidence="2" id="KW-0472">Membrane</keyword>
<protein>
    <submittedName>
        <fullName evidence="3">Opacity protein-like surface antigen</fullName>
    </submittedName>
</protein>
<feature type="compositionally biased region" description="Basic and acidic residues" evidence="1">
    <location>
        <begin position="185"/>
        <end position="202"/>
    </location>
</feature>